<dbReference type="EMBL" id="REGN01007350">
    <property type="protein sequence ID" value="RNA06549.1"/>
    <property type="molecule type" value="Genomic_DNA"/>
</dbReference>
<evidence type="ECO:0000313" key="1">
    <source>
        <dbReference type="EMBL" id="RNA06549.1"/>
    </source>
</evidence>
<evidence type="ECO:0000313" key="2">
    <source>
        <dbReference type="Proteomes" id="UP000276133"/>
    </source>
</evidence>
<gene>
    <name evidence="1" type="ORF">BpHYR1_032303</name>
</gene>
<dbReference type="OrthoDB" id="10628218at2759"/>
<accession>A0A3M7Q5L9</accession>
<dbReference type="AlphaFoldDB" id="A0A3M7Q5L9"/>
<name>A0A3M7Q5L9_BRAPC</name>
<organism evidence="1 2">
    <name type="scientific">Brachionus plicatilis</name>
    <name type="common">Marine rotifer</name>
    <name type="synonym">Brachionus muelleri</name>
    <dbReference type="NCBI Taxonomy" id="10195"/>
    <lineage>
        <taxon>Eukaryota</taxon>
        <taxon>Metazoa</taxon>
        <taxon>Spiralia</taxon>
        <taxon>Gnathifera</taxon>
        <taxon>Rotifera</taxon>
        <taxon>Eurotatoria</taxon>
        <taxon>Monogononta</taxon>
        <taxon>Pseudotrocha</taxon>
        <taxon>Ploima</taxon>
        <taxon>Brachionidae</taxon>
        <taxon>Brachionus</taxon>
    </lineage>
</organism>
<keyword evidence="2" id="KW-1185">Reference proteome</keyword>
<dbReference type="Proteomes" id="UP000276133">
    <property type="component" value="Unassembled WGS sequence"/>
</dbReference>
<proteinExistence type="predicted"/>
<protein>
    <submittedName>
        <fullName evidence="1">Uncharacterized protein</fullName>
    </submittedName>
</protein>
<reference evidence="1 2" key="1">
    <citation type="journal article" date="2018" name="Sci. Rep.">
        <title>Genomic signatures of local adaptation to the degree of environmental predictability in rotifers.</title>
        <authorList>
            <person name="Franch-Gras L."/>
            <person name="Hahn C."/>
            <person name="Garcia-Roger E.M."/>
            <person name="Carmona M.J."/>
            <person name="Serra M."/>
            <person name="Gomez A."/>
        </authorList>
    </citation>
    <scope>NUCLEOTIDE SEQUENCE [LARGE SCALE GENOMIC DNA]</scope>
    <source>
        <strain evidence="1">HYR1</strain>
    </source>
</reference>
<comment type="caution">
    <text evidence="1">The sequence shown here is derived from an EMBL/GenBank/DDBJ whole genome shotgun (WGS) entry which is preliminary data.</text>
</comment>
<sequence>MYLKNQRSKRTNDKKTLKPLKVTTYSKIKNKQRKNRSKDLVQDQPPDQILAKGSINKKKLYLYLNFEDKTNEIEKYFLKRVGDTSRKNLNADLTKPNTFEASCKNAQGTDKTKKSEFDLINQYLDCSRITAFNNYLSNKDLPKFNLSKQEDENKNSNISKEFSFSQSQNKSEKNDEEKFSIDFLVKQFKEPFEKNKMIYLKRAEIVRKELIEVYQLKLPNELNKNTIDDHLIDLDTKSSEVGPFDLFVPNVFLNDSLTKKNIQLKNKAVLKDLKLEDLYYD</sequence>